<evidence type="ECO:0000313" key="9">
    <source>
        <dbReference type="EMBL" id="KIW39598.1"/>
    </source>
</evidence>
<evidence type="ECO:0000256" key="1">
    <source>
        <dbReference type="ARBA" id="ARBA00004141"/>
    </source>
</evidence>
<dbReference type="VEuPathDB" id="FungiDB:PV06_08197"/>
<dbReference type="Gene3D" id="1.20.1740.10">
    <property type="entry name" value="Amino acid/polyamine transporter I"/>
    <property type="match status" value="1"/>
</dbReference>
<dbReference type="EMBL" id="KN847339">
    <property type="protein sequence ID" value="KIW39598.1"/>
    <property type="molecule type" value="Genomic_DNA"/>
</dbReference>
<gene>
    <name evidence="9" type="ORF">PV06_08197</name>
</gene>
<accession>A0A0D2D914</accession>
<feature type="transmembrane region" description="Helical" evidence="7">
    <location>
        <begin position="187"/>
        <end position="208"/>
    </location>
</feature>
<feature type="transmembrane region" description="Helical" evidence="7">
    <location>
        <begin position="78"/>
        <end position="94"/>
    </location>
</feature>
<keyword evidence="3 7" id="KW-0812">Transmembrane</keyword>
<dbReference type="RefSeq" id="XP_016259814.1">
    <property type="nucleotide sequence ID" value="XM_016409506.1"/>
</dbReference>
<evidence type="ECO:0000259" key="8">
    <source>
        <dbReference type="Pfam" id="PF00324"/>
    </source>
</evidence>
<sequence>MKPLSDRESTGEDVQLESGFPAAVDIGDSASFTSMPQADGQLKRKLRSRHVQMIAIGSCIGTGLLIGCGKVLHTGGPLSLVLSFALVGVALAIMMQGLGELAVVLPVSGGVTDYATRFFNDSLGFAVGWQYWLAWVAIFGAEASAFSLLIGYWNDEHKYIPLWISIFIIVNLAVHLFPVNVFAEVEVVVSAVKIISIFIFIIVVWVIMGGGGPHGAKHGAGNWHLPELDNGVLHGFRGIASGFVTAAFATGGTEMVAIVAGEMQAPRRDLPAAINLLMWRIFVFYVVAMLFLTFVVPYNNEALIGGSKTNSSPFIQAIKGAGIQALPDVLNAVVMVCVCSVASSSVYIASRTLKTMADMGYAFRIFNKVDAQGRPWTALIFTASVSIVLAYLNCSSTGAIVFSWFSAISGEAFFIVWMVFILCNWRFRGAVDMQKDDLFDKPFAFRQPLYPWLPMLSFVMFLFMLVSQVILSLWPIDGQPTASKFFSDCLSLPLFIVMWAGHQLWSRQPLKNLKVIDLHTGRRRMEAWEMEELQNRQSLKWYQRALSYLKL</sequence>
<feature type="transmembrane region" description="Helical" evidence="7">
    <location>
        <begin position="160"/>
        <end position="181"/>
    </location>
</feature>
<organism evidence="9 10">
    <name type="scientific">Exophiala oligosperma</name>
    <dbReference type="NCBI Taxonomy" id="215243"/>
    <lineage>
        <taxon>Eukaryota</taxon>
        <taxon>Fungi</taxon>
        <taxon>Dikarya</taxon>
        <taxon>Ascomycota</taxon>
        <taxon>Pezizomycotina</taxon>
        <taxon>Eurotiomycetes</taxon>
        <taxon>Chaetothyriomycetidae</taxon>
        <taxon>Chaetothyriales</taxon>
        <taxon>Herpotrichiellaceae</taxon>
        <taxon>Exophiala</taxon>
    </lineage>
</organism>
<reference evidence="9 10" key="1">
    <citation type="submission" date="2015-01" db="EMBL/GenBank/DDBJ databases">
        <title>The Genome Sequence of Exophiala oligosperma CBS72588.</title>
        <authorList>
            <consortium name="The Broad Institute Genomics Platform"/>
            <person name="Cuomo C."/>
            <person name="de Hoog S."/>
            <person name="Gorbushina A."/>
            <person name="Stielow B."/>
            <person name="Teixiera M."/>
            <person name="Abouelleil A."/>
            <person name="Chapman S.B."/>
            <person name="Priest M."/>
            <person name="Young S.K."/>
            <person name="Wortman J."/>
            <person name="Nusbaum C."/>
            <person name="Birren B."/>
        </authorList>
    </citation>
    <scope>NUCLEOTIDE SEQUENCE [LARGE SCALE GENOMIC DNA]</scope>
    <source>
        <strain evidence="9 10">CBS 72588</strain>
    </source>
</reference>
<evidence type="ECO:0000256" key="2">
    <source>
        <dbReference type="ARBA" id="ARBA00022448"/>
    </source>
</evidence>
<feature type="transmembrane region" description="Helical" evidence="7">
    <location>
        <begin position="329"/>
        <end position="349"/>
    </location>
</feature>
<proteinExistence type="predicted"/>
<feature type="transmembrane region" description="Helical" evidence="7">
    <location>
        <begin position="399"/>
        <end position="425"/>
    </location>
</feature>
<dbReference type="FunFam" id="1.20.1740.10:FF:000001">
    <property type="entry name" value="Amino acid permease"/>
    <property type="match status" value="1"/>
</dbReference>
<dbReference type="Pfam" id="PF00324">
    <property type="entry name" value="AA_permease"/>
    <property type="match status" value="1"/>
</dbReference>
<feature type="transmembrane region" description="Helical" evidence="7">
    <location>
        <begin position="376"/>
        <end position="393"/>
    </location>
</feature>
<keyword evidence="5 7" id="KW-1133">Transmembrane helix</keyword>
<dbReference type="OrthoDB" id="3900342at2759"/>
<feature type="transmembrane region" description="Helical" evidence="7">
    <location>
        <begin position="131"/>
        <end position="153"/>
    </location>
</feature>
<dbReference type="GeneID" id="27360271"/>
<keyword evidence="10" id="KW-1185">Reference proteome</keyword>
<name>A0A0D2D914_9EURO</name>
<evidence type="ECO:0000256" key="7">
    <source>
        <dbReference type="SAM" id="Phobius"/>
    </source>
</evidence>
<evidence type="ECO:0000256" key="5">
    <source>
        <dbReference type="ARBA" id="ARBA00022989"/>
    </source>
</evidence>
<dbReference type="InterPro" id="IPR050524">
    <property type="entry name" value="APC_YAT"/>
</dbReference>
<feature type="transmembrane region" description="Helical" evidence="7">
    <location>
        <begin position="277"/>
        <end position="298"/>
    </location>
</feature>
<keyword evidence="2" id="KW-0813">Transport</keyword>
<comment type="subcellular location">
    <subcellularLocation>
        <location evidence="1">Membrane</location>
        <topology evidence="1">Multi-pass membrane protein</topology>
    </subcellularLocation>
</comment>
<dbReference type="GO" id="GO:0016020">
    <property type="term" value="C:membrane"/>
    <property type="evidence" value="ECO:0007669"/>
    <property type="project" value="UniProtKB-SubCell"/>
</dbReference>
<evidence type="ECO:0000256" key="6">
    <source>
        <dbReference type="ARBA" id="ARBA00023136"/>
    </source>
</evidence>
<keyword evidence="4" id="KW-0029">Amino-acid transport</keyword>
<dbReference type="AlphaFoldDB" id="A0A0D2D914"/>
<dbReference type="PANTHER" id="PTHR43341">
    <property type="entry name" value="AMINO ACID PERMEASE"/>
    <property type="match status" value="1"/>
</dbReference>
<dbReference type="PIRSF" id="PIRSF006060">
    <property type="entry name" value="AA_transporter"/>
    <property type="match status" value="1"/>
</dbReference>
<dbReference type="PANTHER" id="PTHR43341:SF1">
    <property type="entry name" value="GENERAL AMINO-ACID PERMEASE GAP1"/>
    <property type="match status" value="1"/>
</dbReference>
<evidence type="ECO:0000313" key="10">
    <source>
        <dbReference type="Proteomes" id="UP000053342"/>
    </source>
</evidence>
<feature type="transmembrane region" description="Helical" evidence="7">
    <location>
        <begin position="53"/>
        <end position="72"/>
    </location>
</feature>
<protein>
    <recommendedName>
        <fullName evidence="8">Amino acid permease/ SLC12A domain-containing protein</fullName>
    </recommendedName>
</protein>
<keyword evidence="6 7" id="KW-0472">Membrane</keyword>
<evidence type="ECO:0000256" key="4">
    <source>
        <dbReference type="ARBA" id="ARBA00022970"/>
    </source>
</evidence>
<dbReference type="Proteomes" id="UP000053342">
    <property type="component" value="Unassembled WGS sequence"/>
</dbReference>
<dbReference type="GO" id="GO:0015171">
    <property type="term" value="F:amino acid transmembrane transporter activity"/>
    <property type="evidence" value="ECO:0007669"/>
    <property type="project" value="TreeGrafter"/>
</dbReference>
<dbReference type="InterPro" id="IPR004841">
    <property type="entry name" value="AA-permease/SLC12A_dom"/>
</dbReference>
<feature type="transmembrane region" description="Helical" evidence="7">
    <location>
        <begin position="449"/>
        <end position="473"/>
    </location>
</feature>
<feature type="domain" description="Amino acid permease/ SLC12A" evidence="8">
    <location>
        <begin position="50"/>
        <end position="512"/>
    </location>
</feature>
<dbReference type="HOGENOM" id="CLU_007946_12_1_1"/>
<evidence type="ECO:0000256" key="3">
    <source>
        <dbReference type="ARBA" id="ARBA00022692"/>
    </source>
</evidence>